<dbReference type="EMBL" id="CAJGYM010000026">
    <property type="protein sequence ID" value="CAD6192162.1"/>
    <property type="molecule type" value="Genomic_DNA"/>
</dbReference>
<feature type="region of interest" description="Disordered" evidence="2">
    <location>
        <begin position="630"/>
        <end position="666"/>
    </location>
</feature>
<dbReference type="AlphaFoldDB" id="A0A8S1HAG6"/>
<keyword evidence="5" id="KW-1185">Reference proteome</keyword>
<keyword evidence="1" id="KW-0175">Coiled coil</keyword>
<dbReference type="PANTHER" id="PTHR36937">
    <property type="entry name" value="PROTEIN CBG20935-RELATED"/>
    <property type="match status" value="1"/>
</dbReference>
<evidence type="ECO:0000256" key="2">
    <source>
        <dbReference type="SAM" id="MobiDB-lite"/>
    </source>
</evidence>
<feature type="compositionally biased region" description="Polar residues" evidence="2">
    <location>
        <begin position="233"/>
        <end position="246"/>
    </location>
</feature>
<feature type="region of interest" description="Disordered" evidence="2">
    <location>
        <begin position="226"/>
        <end position="253"/>
    </location>
</feature>
<dbReference type="OrthoDB" id="5801899at2759"/>
<feature type="chain" id="PRO_5035812291" evidence="3">
    <location>
        <begin position="17"/>
        <end position="898"/>
    </location>
</feature>
<feature type="signal peptide" evidence="3">
    <location>
        <begin position="1"/>
        <end position="16"/>
    </location>
</feature>
<dbReference type="Proteomes" id="UP000835052">
    <property type="component" value="Unassembled WGS sequence"/>
</dbReference>
<evidence type="ECO:0000256" key="3">
    <source>
        <dbReference type="SAM" id="SignalP"/>
    </source>
</evidence>
<comment type="caution">
    <text evidence="4">The sequence shown here is derived from an EMBL/GenBank/DDBJ whole genome shotgun (WGS) entry which is preliminary data.</text>
</comment>
<name>A0A8S1HAG6_9PELO</name>
<gene>
    <name evidence="4" type="ORF">CAUJ_LOCUS8081</name>
</gene>
<sequence>MLLAFLLTVLLSHSQCVQQHLQRVDRFCGSPESSDSRFCVHYTRVREARQNPLKEGFAAPIEPVGKPNAVPSDDAALLGVGPLTTPHKAPPAPAQVESNKKVVIIPGATKSVSPMDEAHSDVGGSSLSAVGTPLASQPLASPIDNIGRPSSADLLNVGNKAGSIAGSSGTVENKAAPIVGDSGIVGPISGASDTSLAGVEKQQAPQPLDSPLDVIVKPKVNLATGPAPADETSVVTGLNRPGSNPKTPLAEPIVPVKPGGKIVSDEAALLSSGPLPAAIPNPPTIPVSAGNPASHSTVMVATEKPPIPVVGVGVIDHTPAPLDDPACDKLRTEYDTVCFTSPPLAAFQETRDFCDAFVKNCKHTLMTNLFTELRHLKIDYTAYCKTQKERFRYVCPEPLRFHAYAEQAVEFCIRYNERCPEVKLPSKPVQFKEKDAGHIYTREIEFWCTRTKRTAFNYCTEIDLLKVPKYQLFCGTYKYMCIDILYKRKTVMSLLFGILLVFILHIADGRDYEPVPISKDVDGRAEYRHVPHPVEQELDEPKPRRRHRHRPRLPYDSVYEAQLEEYQRKRDEVNKIRKQMQDRYYEEYFDRMRGYAMQVHIKRYNQLLQQQQSEKERFIKNMKEFGLKTDGIRENTPETPTEPRPLSPFGDAQDKAEVQGGTSSRPRTLRRIDEKSVPLPMKCQRYLPTVRKHCFDGGKTEKEFESRCKGYFHDCQKYLPQADPLYNIAYGFNSNVGINLGTWEVKGIPYYPINEEGAIGATSLINVPFGSWGGGYSDHFGVRDYWSQYHEIGANWYEGKYGYKAGWSVPLVQSLGVEGDTHATVSVPIKPGDVGKPIGVDVGGGVGPYYQQNQHVGVDPYHGQVNTNFGVGVPMAGVGVGLGLGVQFPSIEDITGRG</sequence>
<reference evidence="4" key="1">
    <citation type="submission" date="2020-10" db="EMBL/GenBank/DDBJ databases">
        <authorList>
            <person name="Kikuchi T."/>
        </authorList>
    </citation>
    <scope>NUCLEOTIDE SEQUENCE</scope>
    <source>
        <strain evidence="4">NKZ352</strain>
    </source>
</reference>
<feature type="region of interest" description="Disordered" evidence="2">
    <location>
        <begin position="530"/>
        <end position="551"/>
    </location>
</feature>
<evidence type="ECO:0000256" key="1">
    <source>
        <dbReference type="SAM" id="Coils"/>
    </source>
</evidence>
<organism evidence="4 5">
    <name type="scientific">Caenorhabditis auriculariae</name>
    <dbReference type="NCBI Taxonomy" id="2777116"/>
    <lineage>
        <taxon>Eukaryota</taxon>
        <taxon>Metazoa</taxon>
        <taxon>Ecdysozoa</taxon>
        <taxon>Nematoda</taxon>
        <taxon>Chromadorea</taxon>
        <taxon>Rhabditida</taxon>
        <taxon>Rhabditina</taxon>
        <taxon>Rhabditomorpha</taxon>
        <taxon>Rhabditoidea</taxon>
        <taxon>Rhabditidae</taxon>
        <taxon>Peloderinae</taxon>
        <taxon>Caenorhabditis</taxon>
    </lineage>
</organism>
<evidence type="ECO:0000313" key="5">
    <source>
        <dbReference type="Proteomes" id="UP000835052"/>
    </source>
</evidence>
<protein>
    <submittedName>
        <fullName evidence="4">Uncharacterized protein</fullName>
    </submittedName>
</protein>
<feature type="coiled-coil region" evidence="1">
    <location>
        <begin position="559"/>
        <end position="621"/>
    </location>
</feature>
<dbReference type="PANTHER" id="PTHR36937:SF4">
    <property type="entry name" value="SECRETED PROTEIN"/>
    <property type="match status" value="1"/>
</dbReference>
<feature type="compositionally biased region" description="Basic and acidic residues" evidence="2">
    <location>
        <begin position="530"/>
        <end position="542"/>
    </location>
</feature>
<evidence type="ECO:0000313" key="4">
    <source>
        <dbReference type="EMBL" id="CAD6192162.1"/>
    </source>
</evidence>
<accession>A0A8S1HAG6</accession>
<keyword evidence="3" id="KW-0732">Signal</keyword>
<proteinExistence type="predicted"/>